<keyword evidence="3" id="KW-1185">Reference proteome</keyword>
<dbReference type="AlphaFoldDB" id="A0A401UQ55"/>
<sequence>MSKTFAIMLMGIISLLGYTVIIYLVYLLIKALTIYIKKNS</sequence>
<dbReference type="EMBL" id="BHYK01000020">
    <property type="protein sequence ID" value="GCD11675.1"/>
    <property type="molecule type" value="Genomic_DNA"/>
</dbReference>
<keyword evidence="1" id="KW-0472">Membrane</keyword>
<feature type="transmembrane region" description="Helical" evidence="1">
    <location>
        <begin position="6"/>
        <end position="29"/>
    </location>
</feature>
<evidence type="ECO:0000313" key="2">
    <source>
        <dbReference type="EMBL" id="GCD11675.1"/>
    </source>
</evidence>
<dbReference type="Proteomes" id="UP000287872">
    <property type="component" value="Unassembled WGS sequence"/>
</dbReference>
<reference evidence="2 3" key="1">
    <citation type="submission" date="2018-11" db="EMBL/GenBank/DDBJ databases">
        <title>Genome sequencing and assembly of Clostridium tagluense strain A121.</title>
        <authorList>
            <person name="Murakami T."/>
            <person name="Segawa T."/>
            <person name="Shcherbakova V.A."/>
            <person name="Mori H."/>
            <person name="Yoshimura Y."/>
        </authorList>
    </citation>
    <scope>NUCLEOTIDE SEQUENCE [LARGE SCALE GENOMIC DNA]</scope>
    <source>
        <strain evidence="2 3">A121</strain>
    </source>
</reference>
<keyword evidence="1" id="KW-1133">Transmembrane helix</keyword>
<comment type="caution">
    <text evidence="2">The sequence shown here is derived from an EMBL/GenBank/DDBJ whole genome shotgun (WGS) entry which is preliminary data.</text>
</comment>
<accession>A0A401UQ55</accession>
<evidence type="ECO:0000313" key="3">
    <source>
        <dbReference type="Proteomes" id="UP000287872"/>
    </source>
</evidence>
<name>A0A401UQ55_9CLOT</name>
<dbReference type="RefSeq" id="WP_267901294.1">
    <property type="nucleotide sequence ID" value="NZ_BHYK01000020.1"/>
</dbReference>
<protein>
    <submittedName>
        <fullName evidence="2">Uncharacterized protein</fullName>
    </submittedName>
</protein>
<proteinExistence type="predicted"/>
<organism evidence="2 3">
    <name type="scientific">Clostridium tagluense</name>
    <dbReference type="NCBI Taxonomy" id="360422"/>
    <lineage>
        <taxon>Bacteria</taxon>
        <taxon>Bacillati</taxon>
        <taxon>Bacillota</taxon>
        <taxon>Clostridia</taxon>
        <taxon>Eubacteriales</taxon>
        <taxon>Clostridiaceae</taxon>
        <taxon>Clostridium</taxon>
    </lineage>
</organism>
<evidence type="ECO:0000256" key="1">
    <source>
        <dbReference type="SAM" id="Phobius"/>
    </source>
</evidence>
<gene>
    <name evidence="2" type="ORF">Ctaglu_32980</name>
</gene>
<keyword evidence="1" id="KW-0812">Transmembrane</keyword>